<dbReference type="Gene3D" id="3.30.70.1450">
    <property type="entry name" value="Regulator of K+ conductance, C-terminal domain"/>
    <property type="match status" value="1"/>
</dbReference>
<dbReference type="PANTHER" id="PTHR43427:SF6">
    <property type="entry name" value="CHLORIDE CHANNEL PROTEIN CLC-E"/>
    <property type="match status" value="1"/>
</dbReference>
<keyword evidence="7" id="KW-0869">Chloride channel</keyword>
<feature type="domain" description="RCK C-terminal" evidence="12">
    <location>
        <begin position="586"/>
        <end position="669"/>
    </location>
</feature>
<evidence type="ECO:0000313" key="14">
    <source>
        <dbReference type="EMBL" id="QFG02604.1"/>
    </source>
</evidence>
<evidence type="ECO:0000256" key="10">
    <source>
        <dbReference type="PROSITE-ProRule" id="PRU00703"/>
    </source>
</evidence>
<name>A0ABX6C199_9CHLR</name>
<evidence type="ECO:0000313" key="15">
    <source>
        <dbReference type="Proteomes" id="UP000326331"/>
    </source>
</evidence>
<reference evidence="14 15" key="2">
    <citation type="submission" date="2019-10" db="EMBL/GenBank/DDBJ databases">
        <title>Thermopilla bonchosmolovskayae gen. nov., sp. nov., a moderately thermophilic Chloroflexi bacterium from a Chukotka hot spring (Arctic, Russia), representing a novel classis Thermopillaia, which include previously uncultivated lineage OLB14.</title>
        <authorList>
            <person name="Kochetkova T.V."/>
            <person name="Zayulina K.S."/>
            <person name="Zhigarkov V.S."/>
            <person name="Minaev N.V."/>
            <person name="Novikov A."/>
            <person name="Toshchakov S.V."/>
            <person name="Elcheninov A.G."/>
            <person name="Kublanov I.V."/>
        </authorList>
    </citation>
    <scope>NUCLEOTIDE SEQUENCE [LARGE SCALE GENOMIC DNA]</scope>
    <source>
        <strain evidence="14 15">3753O</strain>
    </source>
</reference>
<evidence type="ECO:0000256" key="3">
    <source>
        <dbReference type="ARBA" id="ARBA00022692"/>
    </source>
</evidence>
<dbReference type="Proteomes" id="UP000326331">
    <property type="component" value="Chromosome"/>
</dbReference>
<dbReference type="InterPro" id="IPR036721">
    <property type="entry name" value="RCK_C_sf"/>
</dbReference>
<evidence type="ECO:0000256" key="6">
    <source>
        <dbReference type="ARBA" id="ARBA00023136"/>
    </source>
</evidence>
<dbReference type="InterPro" id="IPR050368">
    <property type="entry name" value="ClC-type_chloride_channel"/>
</dbReference>
<evidence type="ECO:0000259" key="12">
    <source>
        <dbReference type="PROSITE" id="PS51202"/>
    </source>
</evidence>
<feature type="transmembrane region" description="Helical" evidence="11">
    <location>
        <begin position="80"/>
        <end position="102"/>
    </location>
</feature>
<dbReference type="SUPFAM" id="SSF116726">
    <property type="entry name" value="TrkA C-terminal domain-like"/>
    <property type="match status" value="1"/>
</dbReference>
<dbReference type="Pfam" id="PF00654">
    <property type="entry name" value="Voltage_CLC"/>
    <property type="match status" value="1"/>
</dbReference>
<reference evidence="14 15" key="1">
    <citation type="submission" date="2019-08" db="EMBL/GenBank/DDBJ databases">
        <authorList>
            <person name="Toschakov S.V."/>
        </authorList>
    </citation>
    <scope>NUCLEOTIDE SEQUENCE [LARGE SCALE GENOMIC DNA]</scope>
    <source>
        <strain evidence="14 15">3753O</strain>
    </source>
</reference>
<feature type="transmembrane region" description="Helical" evidence="11">
    <location>
        <begin position="251"/>
        <end position="273"/>
    </location>
</feature>
<dbReference type="InterPro" id="IPR001807">
    <property type="entry name" value="ClC"/>
</dbReference>
<dbReference type="InterPro" id="IPR046342">
    <property type="entry name" value="CBS_dom_sf"/>
</dbReference>
<feature type="transmembrane region" description="Helical" evidence="11">
    <location>
        <begin position="321"/>
        <end position="341"/>
    </location>
</feature>
<feature type="transmembrane region" description="Helical" evidence="11">
    <location>
        <begin position="294"/>
        <end position="315"/>
    </location>
</feature>
<dbReference type="InterPro" id="IPR006037">
    <property type="entry name" value="RCK_C"/>
</dbReference>
<evidence type="ECO:0000256" key="7">
    <source>
        <dbReference type="ARBA" id="ARBA00023173"/>
    </source>
</evidence>
<keyword evidence="3 11" id="KW-0812">Transmembrane</keyword>
<feature type="transmembrane region" description="Helical" evidence="11">
    <location>
        <begin position="417"/>
        <end position="435"/>
    </location>
</feature>
<evidence type="ECO:0000256" key="2">
    <source>
        <dbReference type="ARBA" id="ARBA00022448"/>
    </source>
</evidence>
<dbReference type="InterPro" id="IPR000644">
    <property type="entry name" value="CBS_dom"/>
</dbReference>
<sequence>MVAARRSSLAGRRRLTQSRRISRAVWLGVLIGLAAGAGSIAFHELIGLFDRLLLGGLAGYHPPMPLGDGGSAGSGPDRAWALPLVIAFGGLASGLLTTFLAPEAAGHGTDNGIRTFHWNSGRVRWPVIPVKLLASAITIGSGGAAGPEGPNAQVGGGLGSLIADRLGLEPAERRRALAAGIGAGIGAIFRAPLGGAMMAAEVLYKHDLEADVILLALISSITAYALFGAYTDFTPIFGNAGGFAFSHPGELPYYALLGLLAGLAGLLFARVFYGTEAAFHRLPLPTWAKPALGGAAVGAIGIAFPEAIHVGYGWVQQAFTPAGALAFSPWLLLALPFLRILTTSLTVGSGGSGGIFGPGMVIGGLLGAAYWRLGHTLPGFPQEPGPVVIIGMTALFGAIAHVPLSMLLMVAEMTGNLSLLAPAMAAVAIATLVVGDETIYRQQPPTRADSPAHRHRFAFPLLSALPARQAAIPLITLDPSLPAADALARLREAGARYAVTILDGGAPAEVLAGRLEGSPDGTVARIAVPLPAVVQAEWPLDRALDALAEHERRWLPVVDTAVEGAPIIGQVDARALLRAYRRAASQQLRPLNPLSENIDALDVTLTPASPLAHRRLADVPFPPGARVAAVERGGQAFVPRGELILLPGDRVTVTFLPRARSAVIDLLAPPAGEPPGQSRA</sequence>
<dbReference type="RefSeq" id="WP_158066531.1">
    <property type="nucleotide sequence ID" value="NZ_CP042829.1"/>
</dbReference>
<evidence type="ECO:0000256" key="8">
    <source>
        <dbReference type="ARBA" id="ARBA00023214"/>
    </source>
</evidence>
<protein>
    <submittedName>
        <fullName evidence="14">Chloride channel protein</fullName>
    </submittedName>
</protein>
<keyword evidence="2" id="KW-0813">Transport</keyword>
<feature type="transmembrane region" description="Helical" evidence="11">
    <location>
        <begin position="212"/>
        <end position="231"/>
    </location>
</feature>
<evidence type="ECO:0000256" key="1">
    <source>
        <dbReference type="ARBA" id="ARBA00004141"/>
    </source>
</evidence>
<feature type="transmembrane region" description="Helical" evidence="11">
    <location>
        <begin position="353"/>
        <end position="373"/>
    </location>
</feature>
<dbReference type="EMBL" id="CP042829">
    <property type="protein sequence ID" value="QFG02604.1"/>
    <property type="molecule type" value="Genomic_DNA"/>
</dbReference>
<dbReference type="SUPFAM" id="SSF81340">
    <property type="entry name" value="Clc chloride channel"/>
    <property type="match status" value="1"/>
</dbReference>
<dbReference type="PROSITE" id="PS51371">
    <property type="entry name" value="CBS"/>
    <property type="match status" value="1"/>
</dbReference>
<evidence type="ECO:0000256" key="4">
    <source>
        <dbReference type="ARBA" id="ARBA00022989"/>
    </source>
</evidence>
<keyword evidence="15" id="KW-1185">Reference proteome</keyword>
<dbReference type="InterPro" id="IPR014743">
    <property type="entry name" value="Cl-channel_core"/>
</dbReference>
<dbReference type="Pfam" id="PF02080">
    <property type="entry name" value="TrkA_C"/>
    <property type="match status" value="1"/>
</dbReference>
<evidence type="ECO:0000256" key="11">
    <source>
        <dbReference type="SAM" id="Phobius"/>
    </source>
</evidence>
<evidence type="ECO:0000259" key="13">
    <source>
        <dbReference type="PROSITE" id="PS51371"/>
    </source>
</evidence>
<keyword evidence="8" id="KW-0868">Chloride</keyword>
<feature type="transmembrane region" description="Helical" evidence="11">
    <location>
        <begin position="385"/>
        <end position="410"/>
    </location>
</feature>
<keyword evidence="9" id="KW-0407">Ion channel</keyword>
<feature type="domain" description="CBS" evidence="13">
    <location>
        <begin position="527"/>
        <end position="591"/>
    </location>
</feature>
<keyword evidence="5" id="KW-0406">Ion transport</keyword>
<dbReference type="PANTHER" id="PTHR43427">
    <property type="entry name" value="CHLORIDE CHANNEL PROTEIN CLC-E"/>
    <property type="match status" value="1"/>
</dbReference>
<comment type="subcellular location">
    <subcellularLocation>
        <location evidence="1">Membrane</location>
        <topology evidence="1">Multi-pass membrane protein</topology>
    </subcellularLocation>
</comment>
<evidence type="ECO:0000256" key="9">
    <source>
        <dbReference type="ARBA" id="ARBA00023303"/>
    </source>
</evidence>
<dbReference type="PRINTS" id="PR00762">
    <property type="entry name" value="CLCHANNEL"/>
</dbReference>
<proteinExistence type="predicted"/>
<dbReference type="PROSITE" id="PS51202">
    <property type="entry name" value="RCK_C"/>
    <property type="match status" value="1"/>
</dbReference>
<keyword evidence="6 11" id="KW-0472">Membrane</keyword>
<keyword evidence="10" id="KW-0129">CBS domain</keyword>
<evidence type="ECO:0000256" key="5">
    <source>
        <dbReference type="ARBA" id="ARBA00023065"/>
    </source>
</evidence>
<accession>A0ABX6C199</accession>
<organism evidence="14 15">
    <name type="scientific">Tepidiforma bonchosmolovskayae</name>
    <dbReference type="NCBI Taxonomy" id="2601677"/>
    <lineage>
        <taxon>Bacteria</taxon>
        <taxon>Bacillati</taxon>
        <taxon>Chloroflexota</taxon>
        <taxon>Tepidiformia</taxon>
        <taxon>Tepidiformales</taxon>
        <taxon>Tepidiformaceae</taxon>
        <taxon>Tepidiforma</taxon>
    </lineage>
</organism>
<dbReference type="CDD" id="cd00400">
    <property type="entry name" value="Voltage_gated_ClC"/>
    <property type="match status" value="1"/>
</dbReference>
<gene>
    <name evidence="14" type="ORF">Tbon_04630</name>
</gene>
<dbReference type="Gene3D" id="1.10.3080.10">
    <property type="entry name" value="Clc chloride channel"/>
    <property type="match status" value="1"/>
</dbReference>
<keyword evidence="4 11" id="KW-1133">Transmembrane helix</keyword>
<feature type="transmembrane region" description="Helical" evidence="11">
    <location>
        <begin position="21"/>
        <end position="42"/>
    </location>
</feature>
<dbReference type="SUPFAM" id="SSF54631">
    <property type="entry name" value="CBS-domain pair"/>
    <property type="match status" value="1"/>
</dbReference>